<reference evidence="1 2" key="1">
    <citation type="journal article" date="2019" name="Nat. Ecol. Evol.">
        <title>Megaphylogeny resolves global patterns of mushroom evolution.</title>
        <authorList>
            <person name="Varga T."/>
            <person name="Krizsan K."/>
            <person name="Foldi C."/>
            <person name="Dima B."/>
            <person name="Sanchez-Garcia M."/>
            <person name="Sanchez-Ramirez S."/>
            <person name="Szollosi G.J."/>
            <person name="Szarkandi J.G."/>
            <person name="Papp V."/>
            <person name="Albert L."/>
            <person name="Andreopoulos W."/>
            <person name="Angelini C."/>
            <person name="Antonin V."/>
            <person name="Barry K.W."/>
            <person name="Bougher N.L."/>
            <person name="Buchanan P."/>
            <person name="Buyck B."/>
            <person name="Bense V."/>
            <person name="Catcheside P."/>
            <person name="Chovatia M."/>
            <person name="Cooper J."/>
            <person name="Damon W."/>
            <person name="Desjardin D."/>
            <person name="Finy P."/>
            <person name="Geml J."/>
            <person name="Haridas S."/>
            <person name="Hughes K."/>
            <person name="Justo A."/>
            <person name="Karasinski D."/>
            <person name="Kautmanova I."/>
            <person name="Kiss B."/>
            <person name="Kocsube S."/>
            <person name="Kotiranta H."/>
            <person name="LaButti K.M."/>
            <person name="Lechner B.E."/>
            <person name="Liimatainen K."/>
            <person name="Lipzen A."/>
            <person name="Lukacs Z."/>
            <person name="Mihaltcheva S."/>
            <person name="Morgado L.N."/>
            <person name="Niskanen T."/>
            <person name="Noordeloos M.E."/>
            <person name="Ohm R.A."/>
            <person name="Ortiz-Santana B."/>
            <person name="Ovrebo C."/>
            <person name="Racz N."/>
            <person name="Riley R."/>
            <person name="Savchenko A."/>
            <person name="Shiryaev A."/>
            <person name="Soop K."/>
            <person name="Spirin V."/>
            <person name="Szebenyi C."/>
            <person name="Tomsovsky M."/>
            <person name="Tulloss R.E."/>
            <person name="Uehling J."/>
            <person name="Grigoriev I.V."/>
            <person name="Vagvolgyi C."/>
            <person name="Papp T."/>
            <person name="Martin F.M."/>
            <person name="Miettinen O."/>
            <person name="Hibbett D.S."/>
            <person name="Nagy L.G."/>
        </authorList>
    </citation>
    <scope>NUCLEOTIDE SEQUENCE [LARGE SCALE GENOMIC DNA]</scope>
    <source>
        <strain evidence="1 2">NL-1719</strain>
    </source>
</reference>
<keyword evidence="2" id="KW-1185">Reference proteome</keyword>
<protein>
    <submittedName>
        <fullName evidence="1">Ankyrin</fullName>
    </submittedName>
</protein>
<sequence length="217" mass="23807">MSNSEQKNIWVAAGDGDLARVQELVHQHGLSPNIPDPFTYTPMHAAASYGHLHVLDYLIAHGGDVNITDDDGDTPLYTVETVETAQYLVEHGAVVDRKNNDGISPVEHLAEDFPAVSQYLSSLLPANSQQPQLSILARPSHYEQETATDQMTDTLMASVQDIMQRAEAEGRDPDHELTQAVRQAVLRGVVAGFEMSTADNRDDKDDSASKRQKTDDV</sequence>
<accession>A0ACD3B4T9</accession>
<proteinExistence type="predicted"/>
<name>A0ACD3B4T9_9AGAR</name>
<gene>
    <name evidence="1" type="ORF">BDN72DRAFT_887021</name>
</gene>
<dbReference type="Proteomes" id="UP000308600">
    <property type="component" value="Unassembled WGS sequence"/>
</dbReference>
<evidence type="ECO:0000313" key="1">
    <source>
        <dbReference type="EMBL" id="TFK72911.1"/>
    </source>
</evidence>
<dbReference type="EMBL" id="ML208280">
    <property type="protein sequence ID" value="TFK72911.1"/>
    <property type="molecule type" value="Genomic_DNA"/>
</dbReference>
<evidence type="ECO:0000313" key="2">
    <source>
        <dbReference type="Proteomes" id="UP000308600"/>
    </source>
</evidence>
<organism evidence="1 2">
    <name type="scientific">Pluteus cervinus</name>
    <dbReference type="NCBI Taxonomy" id="181527"/>
    <lineage>
        <taxon>Eukaryota</taxon>
        <taxon>Fungi</taxon>
        <taxon>Dikarya</taxon>
        <taxon>Basidiomycota</taxon>
        <taxon>Agaricomycotina</taxon>
        <taxon>Agaricomycetes</taxon>
        <taxon>Agaricomycetidae</taxon>
        <taxon>Agaricales</taxon>
        <taxon>Pluteineae</taxon>
        <taxon>Pluteaceae</taxon>
        <taxon>Pluteus</taxon>
    </lineage>
</organism>